<keyword evidence="2 4" id="KW-0442">Lipid degradation</keyword>
<keyword evidence="7" id="KW-1185">Reference proteome</keyword>
<feature type="compositionally biased region" description="Low complexity" evidence="5">
    <location>
        <begin position="595"/>
        <end position="604"/>
    </location>
</feature>
<evidence type="ECO:0000256" key="2">
    <source>
        <dbReference type="ARBA" id="ARBA00022963"/>
    </source>
</evidence>
<dbReference type="Gene3D" id="3.40.50.1820">
    <property type="entry name" value="alpha/beta hydrolase"/>
    <property type="match status" value="1"/>
</dbReference>
<evidence type="ECO:0000313" key="7">
    <source>
        <dbReference type="Proteomes" id="UP001296104"/>
    </source>
</evidence>
<gene>
    <name evidence="6" type="ORF">LECACI_7A000092</name>
</gene>
<dbReference type="EMBL" id="CAVMBE010000001">
    <property type="protein sequence ID" value="CAK3742610.1"/>
    <property type="molecule type" value="Genomic_DNA"/>
</dbReference>
<dbReference type="InterPro" id="IPR016715">
    <property type="entry name" value="PAF_acetylhydro_eukaryote"/>
</dbReference>
<dbReference type="EC" id="3.1.1.47" evidence="4"/>
<evidence type="ECO:0000256" key="3">
    <source>
        <dbReference type="ARBA" id="ARBA00023098"/>
    </source>
</evidence>
<dbReference type="PANTHER" id="PTHR10272:SF7">
    <property type="entry name" value="PHOSPHOLIPASE-RELATED"/>
    <property type="match status" value="1"/>
</dbReference>
<comment type="catalytic activity">
    <reaction evidence="4">
        <text>a 1-O-alkyl-2-acetyl-sn-glycero-3-phosphocholine + H2O = a 1-O-alkyl-sn-glycero-3-phosphocholine + acetate + H(+)</text>
        <dbReference type="Rhea" id="RHEA:17777"/>
        <dbReference type="ChEBI" id="CHEBI:15377"/>
        <dbReference type="ChEBI" id="CHEBI:15378"/>
        <dbReference type="ChEBI" id="CHEBI:30089"/>
        <dbReference type="ChEBI" id="CHEBI:30909"/>
        <dbReference type="ChEBI" id="CHEBI:36707"/>
        <dbReference type="EC" id="3.1.1.47"/>
    </reaction>
</comment>
<protein>
    <recommendedName>
        <fullName evidence="4">Putative phospholipase</fullName>
        <ecNumber evidence="4">3.1.1.47</ecNumber>
    </recommendedName>
</protein>
<feature type="compositionally biased region" description="Polar residues" evidence="5">
    <location>
        <begin position="415"/>
        <end position="444"/>
    </location>
</feature>
<feature type="region of interest" description="Disordered" evidence="5">
    <location>
        <begin position="398"/>
        <end position="463"/>
    </location>
</feature>
<proteinExistence type="inferred from homology"/>
<dbReference type="PANTHER" id="PTHR10272">
    <property type="entry name" value="PLATELET-ACTIVATING FACTOR ACETYLHYDROLASE"/>
    <property type="match status" value="1"/>
</dbReference>
<reference evidence="6" key="1">
    <citation type="submission" date="2023-11" db="EMBL/GenBank/DDBJ databases">
        <authorList>
            <person name="Alioto T."/>
            <person name="Alioto T."/>
            <person name="Gomez Garrido J."/>
        </authorList>
    </citation>
    <scope>NUCLEOTIDE SEQUENCE</scope>
</reference>
<dbReference type="PIRSF" id="PIRSF018169">
    <property type="entry name" value="PAF_acetylhydrolase"/>
    <property type="match status" value="1"/>
</dbReference>
<dbReference type="InterPro" id="IPR029058">
    <property type="entry name" value="AB_hydrolase_fold"/>
</dbReference>
<keyword evidence="1 4" id="KW-0378">Hydrolase</keyword>
<comment type="caution">
    <text evidence="6">The sequence shown here is derived from an EMBL/GenBank/DDBJ whole genome shotgun (WGS) entry which is preliminary data.</text>
</comment>
<keyword evidence="3 4" id="KW-0443">Lipid metabolism</keyword>
<evidence type="ECO:0000256" key="4">
    <source>
        <dbReference type="PIRNR" id="PIRNR018169"/>
    </source>
</evidence>
<evidence type="ECO:0000313" key="6">
    <source>
        <dbReference type="EMBL" id="CAK3742610.1"/>
    </source>
</evidence>
<dbReference type="SUPFAM" id="SSF53474">
    <property type="entry name" value="alpha/beta-Hydrolases"/>
    <property type="match status" value="1"/>
</dbReference>
<sequence>MTGLLSGWHPIVSFPKYNGRYEVGTVDVEIPASDLPSPSHAPDGAAPTIAFRIFYPCAPQAPGEQDRPVRWIPQPQRATIRAFANFLGVKSPRVANLISFMPQQLYWITLPARRNAKLLDPPTTNGRWPVTFFSHGLAGSRNAYSFICGDLASQGMIVIALDHRDGSSPIQYVRATNHTDAHIVNPTKISHEPCQDVYEARDEQLRIRLWEISMAYEALMKIDAGQAIENLDINSSTKRKERVEVLWQFDGMLDIHRAGKVTWAGHSFGACTVVQLLKSIYYHQDRPAEAGKPLIVPNSDAAVVSQIMPESPMLLLDMWCLPLRSPDQAWLWDRPLPSYAVGGPAGSNICSVLSEAFYNWEDNLNINKHIVAPPTLSRRPSTAPRLMRDRGRLLPSWARLRDESPSKDSGYASELSRSPMRSITRQRSRASGLTTPSLATSAKSKLSGAKTSPAEGKPPARKESPHMFYVKQSQHFNQSDFGLLFPWIAKRVTKAEEPQRIMELNNRAMAQVLRESGIEIAGEDDSEILHKSDDIRRWMHIAVEDEESEATNPQAMAAINRKLSIVSTTTTGRSIAPPRDGMTMGQKMEAQLLDRSPSFRSSPSIRGRETPRDTPNLRGKEKRDIEPLCI</sequence>
<name>A0AAI8W0Z2_9PEZI</name>
<feature type="region of interest" description="Disordered" evidence="5">
    <location>
        <begin position="591"/>
        <end position="630"/>
    </location>
</feature>
<accession>A0AAI8W0Z2</accession>
<comment type="similarity">
    <text evidence="4">Belongs to the serine esterase family.</text>
</comment>
<organism evidence="6 7">
    <name type="scientific">Lecanosticta acicola</name>
    <dbReference type="NCBI Taxonomy" id="111012"/>
    <lineage>
        <taxon>Eukaryota</taxon>
        <taxon>Fungi</taxon>
        <taxon>Dikarya</taxon>
        <taxon>Ascomycota</taxon>
        <taxon>Pezizomycotina</taxon>
        <taxon>Dothideomycetes</taxon>
        <taxon>Dothideomycetidae</taxon>
        <taxon>Mycosphaerellales</taxon>
        <taxon>Mycosphaerellaceae</taxon>
        <taxon>Lecanosticta</taxon>
    </lineage>
</organism>
<dbReference type="Proteomes" id="UP001296104">
    <property type="component" value="Unassembled WGS sequence"/>
</dbReference>
<dbReference type="GO" id="GO:0003847">
    <property type="term" value="F:1-alkyl-2-acetylglycerophosphocholine esterase activity"/>
    <property type="evidence" value="ECO:0007669"/>
    <property type="project" value="UniProtKB-UniRule"/>
</dbReference>
<dbReference type="Pfam" id="PF03403">
    <property type="entry name" value="PAF-AH_p_II"/>
    <property type="match status" value="1"/>
</dbReference>
<feature type="compositionally biased region" description="Basic and acidic residues" evidence="5">
    <location>
        <begin position="618"/>
        <end position="630"/>
    </location>
</feature>
<dbReference type="AlphaFoldDB" id="A0AAI8W0Z2"/>
<evidence type="ECO:0000256" key="1">
    <source>
        <dbReference type="ARBA" id="ARBA00022801"/>
    </source>
</evidence>
<dbReference type="GO" id="GO:0016042">
    <property type="term" value="P:lipid catabolic process"/>
    <property type="evidence" value="ECO:0007669"/>
    <property type="project" value="UniProtKB-KW"/>
</dbReference>
<evidence type="ECO:0000256" key="5">
    <source>
        <dbReference type="SAM" id="MobiDB-lite"/>
    </source>
</evidence>